<dbReference type="PROSITE" id="PS50157">
    <property type="entry name" value="ZINC_FINGER_C2H2_2"/>
    <property type="match status" value="2"/>
</dbReference>
<dbReference type="AlphaFoldDB" id="A0A8H2EDB3"/>
<dbReference type="EMBL" id="SOZJ01000001">
    <property type="protein sequence ID" value="TGJ75027.1"/>
    <property type="molecule type" value="Genomic_DNA"/>
</dbReference>
<dbReference type="Proteomes" id="UP000297595">
    <property type="component" value="Unassembled WGS sequence"/>
</dbReference>
<feature type="compositionally biased region" description="Basic and acidic residues" evidence="2">
    <location>
        <begin position="102"/>
        <end position="114"/>
    </location>
</feature>
<evidence type="ECO:0000256" key="1">
    <source>
        <dbReference type="PROSITE-ProRule" id="PRU00042"/>
    </source>
</evidence>
<accession>A0A8H2EDB3</accession>
<dbReference type="PANTHER" id="PTHR46664:SF1">
    <property type="entry name" value="ATM INTERACTOR"/>
    <property type="match status" value="1"/>
</dbReference>
<keyword evidence="1" id="KW-0479">Metal-binding</keyword>
<keyword evidence="1" id="KW-0863">Zinc-finger</keyword>
<protein>
    <recommendedName>
        <fullName evidence="3">C2H2-type domain-containing protein</fullName>
    </recommendedName>
</protein>
<dbReference type="GO" id="GO:0005634">
    <property type="term" value="C:nucleus"/>
    <property type="evidence" value="ECO:0007669"/>
    <property type="project" value="TreeGrafter"/>
</dbReference>
<dbReference type="GO" id="GO:0008270">
    <property type="term" value="F:zinc ion binding"/>
    <property type="evidence" value="ECO:0007669"/>
    <property type="project" value="UniProtKB-KW"/>
</dbReference>
<evidence type="ECO:0000313" key="4">
    <source>
        <dbReference type="EMBL" id="TGJ75027.1"/>
    </source>
</evidence>
<dbReference type="InterPro" id="IPR036236">
    <property type="entry name" value="Znf_C2H2_sf"/>
</dbReference>
<proteinExistence type="predicted"/>
<feature type="region of interest" description="Disordered" evidence="2">
    <location>
        <begin position="177"/>
        <end position="203"/>
    </location>
</feature>
<feature type="domain" description="C2H2-type" evidence="3">
    <location>
        <begin position="241"/>
        <end position="270"/>
    </location>
</feature>
<feature type="region of interest" description="Disordered" evidence="2">
    <location>
        <begin position="498"/>
        <end position="543"/>
    </location>
</feature>
<dbReference type="PANTHER" id="PTHR46664">
    <property type="entry name" value="ATM INTERACTOR"/>
    <property type="match status" value="1"/>
</dbReference>
<keyword evidence="1" id="KW-0862">Zinc</keyword>
<feature type="compositionally biased region" description="Basic and acidic residues" evidence="2">
    <location>
        <begin position="130"/>
        <end position="143"/>
    </location>
</feature>
<evidence type="ECO:0000256" key="2">
    <source>
        <dbReference type="SAM" id="MobiDB-lite"/>
    </source>
</evidence>
<dbReference type="InterPro" id="IPR055303">
    <property type="entry name" value="ATMIN"/>
</dbReference>
<dbReference type="GO" id="GO:0000976">
    <property type="term" value="F:transcription cis-regulatory region binding"/>
    <property type="evidence" value="ECO:0007669"/>
    <property type="project" value="InterPro"/>
</dbReference>
<dbReference type="GO" id="GO:0000981">
    <property type="term" value="F:DNA-binding transcription factor activity, RNA polymerase II-specific"/>
    <property type="evidence" value="ECO:0007669"/>
    <property type="project" value="TreeGrafter"/>
</dbReference>
<evidence type="ECO:0000259" key="3">
    <source>
        <dbReference type="PROSITE" id="PS50157"/>
    </source>
</evidence>
<feature type="region of interest" description="Disordered" evidence="2">
    <location>
        <begin position="94"/>
        <end position="143"/>
    </location>
</feature>
<sequence length="556" mass="63488">MSPGGAAGGERVARISTIRLGPVYVYRENENMSLRCRTMIRERGYDFGIFYGAMNPAHLSDQNQQWWDPDASFEGSMNAGASWYPDLNQVPASEFEPYGIPHEQHSYSHHEPVHSFEGGQHGRSHRSRKRSDQNPDLRERDFKVNSYRPVFSVPPENVSRTSKDGSYDFAESCHAFRARPDSASERPPQDISGRHSTRRKGTNRNAMNYTQEVEFDDTYVSEAHQSSEFEHHSNKDATLIFYCPHVNCGYAGPDKNSLRKHLSIHGERKFSCEKCSADFHTARDLRRHQEAKHTISNAKKNYICKVPKCTRDATWPFTRKDNARQHVMHVHEIGNGRVDDFIEEVVPPFRGGHRPTNSSSTDDTVYSTLSGDSNIGYHSHEDPEGEDIIAEFTYLQEYDSDLDIGYPSTQENWQQAGLGPWDLDHESQAKPFDLNPRLQGRRRSKSEIQSRSALHLDPQAPLYYQQREGMVQDEDFQLYHHSEQSNCYDSRSPINHFSQIKEESPGPGQHYRLPSTASTATKKPPKHLSNRTSKTYHPASATTESLEAAFEKVLII</sequence>
<name>A0A8H2EDB3_ORBOL</name>
<dbReference type="PROSITE" id="PS00028">
    <property type="entry name" value="ZINC_FINGER_C2H2_1"/>
    <property type="match status" value="1"/>
</dbReference>
<comment type="caution">
    <text evidence="4">The sequence shown here is derived from an EMBL/GenBank/DDBJ whole genome shotgun (WGS) entry which is preliminary data.</text>
</comment>
<evidence type="ECO:0000313" key="5">
    <source>
        <dbReference type="Proteomes" id="UP000297595"/>
    </source>
</evidence>
<feature type="compositionally biased region" description="Polar residues" evidence="2">
    <location>
        <begin position="530"/>
        <end position="543"/>
    </location>
</feature>
<dbReference type="SUPFAM" id="SSF57667">
    <property type="entry name" value="beta-beta-alpha zinc fingers"/>
    <property type="match status" value="1"/>
</dbReference>
<dbReference type="SMART" id="SM00355">
    <property type="entry name" value="ZnF_C2H2"/>
    <property type="match status" value="3"/>
</dbReference>
<dbReference type="Gene3D" id="3.30.160.60">
    <property type="entry name" value="Classic Zinc Finger"/>
    <property type="match status" value="1"/>
</dbReference>
<feature type="region of interest" description="Disordered" evidence="2">
    <location>
        <begin position="405"/>
        <end position="454"/>
    </location>
</feature>
<feature type="domain" description="C2H2-type" evidence="3">
    <location>
        <begin position="270"/>
        <end position="298"/>
    </location>
</feature>
<dbReference type="GO" id="GO:0045944">
    <property type="term" value="P:positive regulation of transcription by RNA polymerase II"/>
    <property type="evidence" value="ECO:0007669"/>
    <property type="project" value="InterPro"/>
</dbReference>
<reference evidence="4 5" key="1">
    <citation type="submission" date="2019-03" db="EMBL/GenBank/DDBJ databases">
        <title>Nematode-trapping fungi genome.</title>
        <authorList>
            <person name="Vidal-Diez De Ulzurrun G."/>
        </authorList>
    </citation>
    <scope>NUCLEOTIDE SEQUENCE [LARGE SCALE GENOMIC DNA]</scope>
    <source>
        <strain evidence="4 5">TWF154</strain>
    </source>
</reference>
<dbReference type="InterPro" id="IPR013087">
    <property type="entry name" value="Znf_C2H2_type"/>
</dbReference>
<gene>
    <name evidence="4" type="ORF">EYR41_001978</name>
</gene>
<organism evidence="4 5">
    <name type="scientific">Orbilia oligospora</name>
    <name type="common">Nematode-trapping fungus</name>
    <name type="synonym">Arthrobotrys oligospora</name>
    <dbReference type="NCBI Taxonomy" id="2813651"/>
    <lineage>
        <taxon>Eukaryota</taxon>
        <taxon>Fungi</taxon>
        <taxon>Dikarya</taxon>
        <taxon>Ascomycota</taxon>
        <taxon>Pezizomycotina</taxon>
        <taxon>Orbiliomycetes</taxon>
        <taxon>Orbiliales</taxon>
        <taxon>Orbiliaceae</taxon>
        <taxon>Orbilia</taxon>
    </lineage>
</organism>
<feature type="compositionally biased region" description="Basic and acidic residues" evidence="2">
    <location>
        <begin position="178"/>
        <end position="188"/>
    </location>
</feature>